<dbReference type="EMBL" id="BARS01023450">
    <property type="protein sequence ID" value="GAG11648.1"/>
    <property type="molecule type" value="Genomic_DNA"/>
</dbReference>
<protein>
    <submittedName>
        <fullName evidence="1">Uncharacterized protein</fullName>
    </submittedName>
</protein>
<feature type="non-terminal residue" evidence="1">
    <location>
        <position position="1"/>
    </location>
</feature>
<organism evidence="1">
    <name type="scientific">marine sediment metagenome</name>
    <dbReference type="NCBI Taxonomy" id="412755"/>
    <lineage>
        <taxon>unclassified sequences</taxon>
        <taxon>metagenomes</taxon>
        <taxon>ecological metagenomes</taxon>
    </lineage>
</organism>
<reference evidence="1" key="1">
    <citation type="journal article" date="2014" name="Front. Microbiol.">
        <title>High frequency of phylogenetically diverse reductive dehalogenase-homologous genes in deep subseafloor sedimentary metagenomes.</title>
        <authorList>
            <person name="Kawai M."/>
            <person name="Futagami T."/>
            <person name="Toyoda A."/>
            <person name="Takaki Y."/>
            <person name="Nishi S."/>
            <person name="Hori S."/>
            <person name="Arai W."/>
            <person name="Tsubouchi T."/>
            <person name="Morono Y."/>
            <person name="Uchiyama I."/>
            <person name="Ito T."/>
            <person name="Fujiyama A."/>
            <person name="Inagaki F."/>
            <person name="Takami H."/>
        </authorList>
    </citation>
    <scope>NUCLEOTIDE SEQUENCE</scope>
    <source>
        <strain evidence="1">Expedition CK06-06</strain>
    </source>
</reference>
<gene>
    <name evidence="1" type="ORF">S01H1_37338</name>
</gene>
<name>X0VGQ5_9ZZZZ</name>
<accession>X0VGQ5</accession>
<comment type="caution">
    <text evidence="1">The sequence shown here is derived from an EMBL/GenBank/DDBJ whole genome shotgun (WGS) entry which is preliminary data.</text>
</comment>
<proteinExistence type="predicted"/>
<sequence length="58" mass="6360">LSAVSNQLSAAGFAFTVSSVISGEGPCFGQFRRIPVMSDCFVYILLAYFEYGLHEFSE</sequence>
<evidence type="ECO:0000313" key="1">
    <source>
        <dbReference type="EMBL" id="GAG11648.1"/>
    </source>
</evidence>
<dbReference type="AlphaFoldDB" id="X0VGQ5"/>